<dbReference type="Gene3D" id="2.130.10.10">
    <property type="entry name" value="YVTN repeat-like/Quinoprotein amine dehydrogenase"/>
    <property type="match status" value="1"/>
</dbReference>
<dbReference type="STRING" id="1095629.A0A0C9WTG9"/>
<protein>
    <recommendedName>
        <fullName evidence="6">WD40 repeat-like protein</fullName>
    </recommendedName>
</protein>
<evidence type="ECO:0000313" key="5">
    <source>
        <dbReference type="Proteomes" id="UP000054477"/>
    </source>
</evidence>
<dbReference type="PANTHER" id="PTHR19879">
    <property type="entry name" value="TRANSCRIPTION INITIATION FACTOR TFIID"/>
    <property type="match status" value="1"/>
</dbReference>
<reference evidence="5" key="2">
    <citation type="submission" date="2015-01" db="EMBL/GenBank/DDBJ databases">
        <title>Evolutionary Origins and Diversification of the Mycorrhizal Mutualists.</title>
        <authorList>
            <consortium name="DOE Joint Genome Institute"/>
            <consortium name="Mycorrhizal Genomics Consortium"/>
            <person name="Kohler A."/>
            <person name="Kuo A."/>
            <person name="Nagy L.G."/>
            <person name="Floudas D."/>
            <person name="Copeland A."/>
            <person name="Barry K.W."/>
            <person name="Cichocki N."/>
            <person name="Veneault-Fourrey C."/>
            <person name="LaButti K."/>
            <person name="Lindquist E.A."/>
            <person name="Lipzen A."/>
            <person name="Lundell T."/>
            <person name="Morin E."/>
            <person name="Murat C."/>
            <person name="Riley R."/>
            <person name="Ohm R."/>
            <person name="Sun H."/>
            <person name="Tunlid A."/>
            <person name="Henrissat B."/>
            <person name="Grigoriev I.V."/>
            <person name="Hibbett D.S."/>
            <person name="Martin F."/>
        </authorList>
    </citation>
    <scope>NUCLEOTIDE SEQUENCE [LARGE SCALE GENOMIC DNA]</scope>
    <source>
        <strain evidence="5">LaAM-08-1</strain>
    </source>
</reference>
<keyword evidence="1 3" id="KW-0853">WD repeat</keyword>
<dbReference type="SUPFAM" id="SSF50978">
    <property type="entry name" value="WD40 repeat-like"/>
    <property type="match status" value="1"/>
</dbReference>
<gene>
    <name evidence="4" type="ORF">K443DRAFT_47094</name>
</gene>
<dbReference type="InterPro" id="IPR036322">
    <property type="entry name" value="WD40_repeat_dom_sf"/>
</dbReference>
<dbReference type="InterPro" id="IPR001680">
    <property type="entry name" value="WD40_rpt"/>
</dbReference>
<keyword evidence="2" id="KW-0677">Repeat</keyword>
<keyword evidence="5" id="KW-1185">Reference proteome</keyword>
<evidence type="ECO:0000256" key="2">
    <source>
        <dbReference type="ARBA" id="ARBA00022737"/>
    </source>
</evidence>
<dbReference type="InterPro" id="IPR015943">
    <property type="entry name" value="WD40/YVTN_repeat-like_dom_sf"/>
</dbReference>
<feature type="repeat" description="WD" evidence="3">
    <location>
        <begin position="2"/>
        <end position="43"/>
    </location>
</feature>
<feature type="non-terminal residue" evidence="4">
    <location>
        <position position="61"/>
    </location>
</feature>
<dbReference type="HOGENOM" id="CLU_000288_57_30_1"/>
<dbReference type="PROSITE" id="PS50082">
    <property type="entry name" value="WD_REPEATS_2"/>
    <property type="match status" value="1"/>
</dbReference>
<evidence type="ECO:0000313" key="4">
    <source>
        <dbReference type="EMBL" id="KIJ91548.1"/>
    </source>
</evidence>
<dbReference type="PANTHER" id="PTHR19879:SF9">
    <property type="entry name" value="TRANSCRIPTION INITIATION FACTOR TFIID SUBUNIT 5"/>
    <property type="match status" value="1"/>
</dbReference>
<dbReference type="OrthoDB" id="2615105at2759"/>
<evidence type="ECO:0000256" key="3">
    <source>
        <dbReference type="PROSITE-ProRule" id="PRU00221"/>
    </source>
</evidence>
<dbReference type="InterPro" id="IPR019775">
    <property type="entry name" value="WD40_repeat_CS"/>
</dbReference>
<name>A0A0C9WTG9_9AGAR</name>
<feature type="non-terminal residue" evidence="4">
    <location>
        <position position="1"/>
    </location>
</feature>
<dbReference type="SMART" id="SM00320">
    <property type="entry name" value="WD40"/>
    <property type="match status" value="1"/>
</dbReference>
<sequence length="61" mass="6448">VLKGHTDLVTSVAFSPDGKQIVSGSNDKSVRVWDASTGDELNVLKGRTGLVRSFAFSPDGK</sequence>
<proteinExistence type="predicted"/>
<accession>A0A0C9WTG9</accession>
<evidence type="ECO:0008006" key="6">
    <source>
        <dbReference type="Google" id="ProtNLM"/>
    </source>
</evidence>
<evidence type="ECO:0000256" key="1">
    <source>
        <dbReference type="ARBA" id="ARBA00022574"/>
    </source>
</evidence>
<dbReference type="PROSITE" id="PS50294">
    <property type="entry name" value="WD_REPEATS_REGION"/>
    <property type="match status" value="1"/>
</dbReference>
<dbReference type="Pfam" id="PF00400">
    <property type="entry name" value="WD40"/>
    <property type="match status" value="2"/>
</dbReference>
<reference evidence="4 5" key="1">
    <citation type="submission" date="2014-04" db="EMBL/GenBank/DDBJ databases">
        <authorList>
            <consortium name="DOE Joint Genome Institute"/>
            <person name="Kuo A."/>
            <person name="Kohler A."/>
            <person name="Nagy L.G."/>
            <person name="Floudas D."/>
            <person name="Copeland A."/>
            <person name="Barry K.W."/>
            <person name="Cichocki N."/>
            <person name="Veneault-Fourrey C."/>
            <person name="LaButti K."/>
            <person name="Lindquist E.A."/>
            <person name="Lipzen A."/>
            <person name="Lundell T."/>
            <person name="Morin E."/>
            <person name="Murat C."/>
            <person name="Sun H."/>
            <person name="Tunlid A."/>
            <person name="Henrissat B."/>
            <person name="Grigoriev I.V."/>
            <person name="Hibbett D.S."/>
            <person name="Martin F."/>
            <person name="Nordberg H.P."/>
            <person name="Cantor M.N."/>
            <person name="Hua S.X."/>
        </authorList>
    </citation>
    <scope>NUCLEOTIDE SEQUENCE [LARGE SCALE GENOMIC DNA]</scope>
    <source>
        <strain evidence="4 5">LaAM-08-1</strain>
    </source>
</reference>
<organism evidence="4 5">
    <name type="scientific">Laccaria amethystina LaAM-08-1</name>
    <dbReference type="NCBI Taxonomy" id="1095629"/>
    <lineage>
        <taxon>Eukaryota</taxon>
        <taxon>Fungi</taxon>
        <taxon>Dikarya</taxon>
        <taxon>Basidiomycota</taxon>
        <taxon>Agaricomycotina</taxon>
        <taxon>Agaricomycetes</taxon>
        <taxon>Agaricomycetidae</taxon>
        <taxon>Agaricales</taxon>
        <taxon>Agaricineae</taxon>
        <taxon>Hydnangiaceae</taxon>
        <taxon>Laccaria</taxon>
    </lineage>
</organism>
<dbReference type="PROSITE" id="PS00678">
    <property type="entry name" value="WD_REPEATS_1"/>
    <property type="match status" value="1"/>
</dbReference>
<dbReference type="Proteomes" id="UP000054477">
    <property type="component" value="Unassembled WGS sequence"/>
</dbReference>
<dbReference type="EMBL" id="KN838994">
    <property type="protein sequence ID" value="KIJ91548.1"/>
    <property type="molecule type" value="Genomic_DNA"/>
</dbReference>
<dbReference type="AlphaFoldDB" id="A0A0C9WTG9"/>